<comment type="caution">
    <text evidence="3">The sequence shown here is derived from an EMBL/GenBank/DDBJ whole genome shotgun (WGS) entry which is preliminary data.</text>
</comment>
<evidence type="ECO:0000259" key="2">
    <source>
        <dbReference type="Pfam" id="PF08308"/>
    </source>
</evidence>
<sequence>VSPARTGPAARLAGRPDQSVPVTLHADEPVRNLEIRLPLVDGFLSVNSDPRGAFVKIDGETVGRTNLVTALKPGRYRLELTLDGFRRWRRDTEISLGDTTPVSALLAPVRERRWGLLVLGLAGIAGGAAGAVLGEGAYGQYLATRSPDEAEDFRRKTIIYDWTRNIAGGIGVLSLGTFFVF</sequence>
<dbReference type="Pfam" id="PF08308">
    <property type="entry name" value="PEGA"/>
    <property type="match status" value="1"/>
</dbReference>
<name>A0A7V0T4K3_UNCW3</name>
<organism evidence="3">
    <name type="scientific">candidate division WOR-3 bacterium</name>
    <dbReference type="NCBI Taxonomy" id="2052148"/>
    <lineage>
        <taxon>Bacteria</taxon>
        <taxon>Bacteria division WOR-3</taxon>
    </lineage>
</organism>
<feature type="transmembrane region" description="Helical" evidence="1">
    <location>
        <begin position="162"/>
        <end position="180"/>
    </location>
</feature>
<dbReference type="EMBL" id="DSBX01000024">
    <property type="protein sequence ID" value="HDQ98823.1"/>
    <property type="molecule type" value="Genomic_DNA"/>
</dbReference>
<keyword evidence="1" id="KW-0812">Transmembrane</keyword>
<keyword evidence="1" id="KW-0472">Membrane</keyword>
<protein>
    <submittedName>
        <fullName evidence="3">PEGA domain-containing protein</fullName>
    </submittedName>
</protein>
<evidence type="ECO:0000256" key="1">
    <source>
        <dbReference type="SAM" id="Phobius"/>
    </source>
</evidence>
<dbReference type="AlphaFoldDB" id="A0A7V0T4K3"/>
<dbReference type="InterPro" id="IPR013229">
    <property type="entry name" value="PEGA"/>
</dbReference>
<feature type="non-terminal residue" evidence="3">
    <location>
        <position position="1"/>
    </location>
</feature>
<gene>
    <name evidence="3" type="ORF">ENN51_00850</name>
</gene>
<proteinExistence type="predicted"/>
<feature type="transmembrane region" description="Helical" evidence="1">
    <location>
        <begin position="114"/>
        <end position="133"/>
    </location>
</feature>
<dbReference type="Proteomes" id="UP000885672">
    <property type="component" value="Unassembled WGS sequence"/>
</dbReference>
<reference evidence="3" key="1">
    <citation type="journal article" date="2020" name="mSystems">
        <title>Genome- and Community-Level Interaction Insights into Carbon Utilization and Element Cycling Functions of Hydrothermarchaeota in Hydrothermal Sediment.</title>
        <authorList>
            <person name="Zhou Z."/>
            <person name="Liu Y."/>
            <person name="Xu W."/>
            <person name="Pan J."/>
            <person name="Luo Z.H."/>
            <person name="Li M."/>
        </authorList>
    </citation>
    <scope>NUCLEOTIDE SEQUENCE [LARGE SCALE GENOMIC DNA]</scope>
    <source>
        <strain evidence="3">SpSt-1182</strain>
    </source>
</reference>
<evidence type="ECO:0000313" key="3">
    <source>
        <dbReference type="EMBL" id="HDQ98823.1"/>
    </source>
</evidence>
<keyword evidence="1" id="KW-1133">Transmembrane helix</keyword>
<feature type="domain" description="PEGA" evidence="2">
    <location>
        <begin position="44"/>
        <end position="107"/>
    </location>
</feature>
<accession>A0A7V0T4K3</accession>